<protein>
    <submittedName>
        <fullName evidence="2">Uncharacterized protein</fullName>
    </submittedName>
</protein>
<dbReference type="Proteomes" id="UP000665026">
    <property type="component" value="Chromosome"/>
</dbReference>
<reference evidence="2" key="1">
    <citation type="submission" date="2020-07" db="EMBL/GenBank/DDBJ databases">
        <title>Genome sequences of bacteria associated with the marine, planktonic diatom Thalassiosira profunda strain ECT2AJA-044.</title>
        <authorList>
            <person name="Gargas C.B."/>
            <person name="Roberts W.R."/>
            <person name="Alverson A.J."/>
        </authorList>
    </citation>
    <scope>NUCLEOTIDE SEQUENCE</scope>
    <source>
        <strain evidence="2">ECT2AJA-044</strain>
    </source>
</reference>
<gene>
    <name evidence="2" type="ORF">HZ995_02325</name>
</gene>
<proteinExistence type="predicted"/>
<name>A0A975EQ82_9RHOB</name>
<feature type="chain" id="PRO_5038136041" evidence="1">
    <location>
        <begin position="20"/>
        <end position="177"/>
    </location>
</feature>
<keyword evidence="1" id="KW-0732">Signal</keyword>
<sequence length="177" mass="19279">MIKYSIPIIVTLFANPVFAQHVHGMPNHPVEAGQSAFAAISEIVQILSKDPKTDWEKVNIQALRDHLRDMELVTTEASVDIRVDGNSAEFTVFGAGDVAQAVQRMTLAHAPMLQASSGWLVTAEPSKDGAIMRIAVKSDEDRARVLGLGFFGIMTIGAHHQAHHLEIASGNDPHHHH</sequence>
<dbReference type="AlphaFoldDB" id="A0A975EQ82"/>
<dbReference type="EMBL" id="CP060010">
    <property type="protein sequence ID" value="QTN36377.1"/>
    <property type="molecule type" value="Genomic_DNA"/>
</dbReference>
<feature type="signal peptide" evidence="1">
    <location>
        <begin position="1"/>
        <end position="19"/>
    </location>
</feature>
<accession>A0A975EQ82</accession>
<dbReference type="RefSeq" id="WP_209357078.1">
    <property type="nucleotide sequence ID" value="NZ_CP060010.1"/>
</dbReference>
<evidence type="ECO:0000313" key="2">
    <source>
        <dbReference type="EMBL" id="QTN36377.1"/>
    </source>
</evidence>
<dbReference type="KEGG" id="cact:HZ995_02325"/>
<evidence type="ECO:0000256" key="1">
    <source>
        <dbReference type="SAM" id="SignalP"/>
    </source>
</evidence>
<organism evidence="2 3">
    <name type="scientific">Cognatishimia activa</name>
    <dbReference type="NCBI Taxonomy" id="1715691"/>
    <lineage>
        <taxon>Bacteria</taxon>
        <taxon>Pseudomonadati</taxon>
        <taxon>Pseudomonadota</taxon>
        <taxon>Alphaproteobacteria</taxon>
        <taxon>Rhodobacterales</taxon>
        <taxon>Paracoccaceae</taxon>
        <taxon>Cognatishimia</taxon>
    </lineage>
</organism>
<evidence type="ECO:0000313" key="3">
    <source>
        <dbReference type="Proteomes" id="UP000665026"/>
    </source>
</evidence>